<dbReference type="InterPro" id="IPR001173">
    <property type="entry name" value="Glyco_trans_2-like"/>
</dbReference>
<accession>A0A2W4W3L6</accession>
<proteinExistence type="predicted"/>
<reference evidence="2 3" key="2">
    <citation type="submission" date="2018-06" db="EMBL/GenBank/DDBJ databases">
        <title>Metagenomic assembly of (sub)arctic Cyanobacteria and their associated microbiome from non-axenic cultures.</title>
        <authorList>
            <person name="Baurain D."/>
        </authorList>
    </citation>
    <scope>NUCLEOTIDE SEQUENCE [LARGE SCALE GENOMIC DNA]</scope>
    <source>
        <strain evidence="2">ULC066bin1</strain>
    </source>
</reference>
<dbReference type="SUPFAM" id="SSF53448">
    <property type="entry name" value="Nucleotide-diphospho-sugar transferases"/>
    <property type="match status" value="1"/>
</dbReference>
<dbReference type="GO" id="GO:0016740">
    <property type="term" value="F:transferase activity"/>
    <property type="evidence" value="ECO:0007669"/>
    <property type="project" value="UniProtKB-KW"/>
</dbReference>
<dbReference type="EMBL" id="QBML01000019">
    <property type="protein sequence ID" value="PZO39236.1"/>
    <property type="molecule type" value="Genomic_DNA"/>
</dbReference>
<keyword evidence="2" id="KW-0808">Transferase</keyword>
<dbReference type="Pfam" id="PF00535">
    <property type="entry name" value="Glycos_transf_2"/>
    <property type="match status" value="1"/>
</dbReference>
<evidence type="ECO:0000313" key="2">
    <source>
        <dbReference type="EMBL" id="PZO39236.1"/>
    </source>
</evidence>
<sequence>MMIRNMKTTCLINSFNYKDYVGEAIESALSQIHPFDEIIVVDDASTDGSIEILQEGYGQNSNVKIIVHEQNQGQLGATTTGFLQSTGDIIFFLDADDIYHPQYLETALNVYRDNPTCEFLSSHMGAFRFTKDNYQEPSQEQISRYKEYTQNRGYSLILTVEEHIFVGSPTSGNSILRNYLSKILPCNCIDGYRMYSDNCVVFGSSIFGARKFSINLPLVGYRRHDKNETNYNIFYLDRFKYYQNQVTTIRLFAFWRQKMNLDISQISRLAPYEFKTIDYPTWELFFIYLKIMLRNPSSVPFTPQWQLSKLHGLGMMLKHMLTRRKRSNLGLK</sequence>
<gene>
    <name evidence="2" type="ORF">DCF19_14820</name>
</gene>
<evidence type="ECO:0000259" key="1">
    <source>
        <dbReference type="Pfam" id="PF00535"/>
    </source>
</evidence>
<comment type="caution">
    <text evidence="2">The sequence shown here is derived from an EMBL/GenBank/DDBJ whole genome shotgun (WGS) entry which is preliminary data.</text>
</comment>
<protein>
    <submittedName>
        <fullName evidence="2">Glycosyltransferase family 2 protein</fullName>
    </submittedName>
</protein>
<dbReference type="Proteomes" id="UP000249467">
    <property type="component" value="Unassembled WGS sequence"/>
</dbReference>
<reference evidence="2 3" key="1">
    <citation type="submission" date="2018-04" db="EMBL/GenBank/DDBJ databases">
        <authorList>
            <person name="Go L.Y."/>
            <person name="Mitchell J.A."/>
        </authorList>
    </citation>
    <scope>NUCLEOTIDE SEQUENCE [LARGE SCALE GENOMIC DNA]</scope>
    <source>
        <strain evidence="2">ULC066bin1</strain>
    </source>
</reference>
<dbReference type="InterPro" id="IPR050834">
    <property type="entry name" value="Glycosyltransf_2"/>
</dbReference>
<dbReference type="PANTHER" id="PTHR43685">
    <property type="entry name" value="GLYCOSYLTRANSFERASE"/>
    <property type="match status" value="1"/>
</dbReference>
<dbReference type="InterPro" id="IPR029044">
    <property type="entry name" value="Nucleotide-diphossugar_trans"/>
</dbReference>
<dbReference type="Gene3D" id="3.90.550.10">
    <property type="entry name" value="Spore Coat Polysaccharide Biosynthesis Protein SpsA, Chain A"/>
    <property type="match status" value="1"/>
</dbReference>
<evidence type="ECO:0000313" key="3">
    <source>
        <dbReference type="Proteomes" id="UP000249467"/>
    </source>
</evidence>
<dbReference type="AlphaFoldDB" id="A0A2W4W3L6"/>
<name>A0A2W4W3L6_9CYAN</name>
<dbReference type="CDD" id="cd00761">
    <property type="entry name" value="Glyco_tranf_GTA_type"/>
    <property type="match status" value="1"/>
</dbReference>
<organism evidence="2 3">
    <name type="scientific">Pseudanabaena frigida</name>
    <dbReference type="NCBI Taxonomy" id="945775"/>
    <lineage>
        <taxon>Bacteria</taxon>
        <taxon>Bacillati</taxon>
        <taxon>Cyanobacteriota</taxon>
        <taxon>Cyanophyceae</taxon>
        <taxon>Pseudanabaenales</taxon>
        <taxon>Pseudanabaenaceae</taxon>
        <taxon>Pseudanabaena</taxon>
    </lineage>
</organism>
<feature type="domain" description="Glycosyltransferase 2-like" evidence="1">
    <location>
        <begin position="11"/>
        <end position="136"/>
    </location>
</feature>
<dbReference type="PANTHER" id="PTHR43685:SF2">
    <property type="entry name" value="GLYCOSYLTRANSFERASE 2-LIKE DOMAIN-CONTAINING PROTEIN"/>
    <property type="match status" value="1"/>
</dbReference>